<evidence type="ECO:0000313" key="1">
    <source>
        <dbReference type="EMBL" id="KAA6378846.1"/>
    </source>
</evidence>
<organism evidence="1 2">
    <name type="scientific">Streblomastix strix</name>
    <dbReference type="NCBI Taxonomy" id="222440"/>
    <lineage>
        <taxon>Eukaryota</taxon>
        <taxon>Metamonada</taxon>
        <taxon>Preaxostyla</taxon>
        <taxon>Oxymonadida</taxon>
        <taxon>Streblomastigidae</taxon>
        <taxon>Streblomastix</taxon>
    </lineage>
</organism>
<proteinExistence type="predicted"/>
<comment type="caution">
    <text evidence="1">The sequence shown here is derived from an EMBL/GenBank/DDBJ whole genome shotgun (WGS) entry which is preliminary data.</text>
</comment>
<dbReference type="AlphaFoldDB" id="A0A5J4V8L5"/>
<protein>
    <submittedName>
        <fullName evidence="1">Uncharacterized protein</fullName>
    </submittedName>
</protein>
<reference evidence="1 2" key="1">
    <citation type="submission" date="2019-03" db="EMBL/GenBank/DDBJ databases">
        <title>Single cell metagenomics reveals metabolic interactions within the superorganism composed of flagellate Streblomastix strix and complex community of Bacteroidetes bacteria on its surface.</title>
        <authorList>
            <person name="Treitli S.C."/>
            <person name="Kolisko M."/>
            <person name="Husnik F."/>
            <person name="Keeling P."/>
            <person name="Hampl V."/>
        </authorList>
    </citation>
    <scope>NUCLEOTIDE SEQUENCE [LARGE SCALE GENOMIC DNA]</scope>
    <source>
        <strain evidence="1">ST1C</strain>
    </source>
</reference>
<sequence length="92" mass="10560">MIPHEKPDIVYQLTGEDTVGIEYKRYNVRIANMQNAAIGDKIPQNSISQIETAKFDTLEIQNALFMTFAMPQYPTCGSKDIRTLYRNKYLLA</sequence>
<dbReference type="EMBL" id="SNRW01008881">
    <property type="protein sequence ID" value="KAA6378846.1"/>
    <property type="molecule type" value="Genomic_DNA"/>
</dbReference>
<accession>A0A5J4V8L5</accession>
<gene>
    <name evidence="1" type="ORF">EZS28_025626</name>
</gene>
<dbReference type="Proteomes" id="UP000324800">
    <property type="component" value="Unassembled WGS sequence"/>
</dbReference>
<name>A0A5J4V8L5_9EUKA</name>
<evidence type="ECO:0000313" key="2">
    <source>
        <dbReference type="Proteomes" id="UP000324800"/>
    </source>
</evidence>